<feature type="region of interest" description="Disordered" evidence="1">
    <location>
        <begin position="30"/>
        <end position="58"/>
    </location>
</feature>
<evidence type="ECO:0000313" key="3">
    <source>
        <dbReference type="Proteomes" id="UP000321258"/>
    </source>
</evidence>
<dbReference type="AlphaFoldDB" id="A0A512IU53"/>
<protein>
    <submittedName>
        <fullName evidence="2">Uncharacterized protein</fullName>
    </submittedName>
</protein>
<organism evidence="2 3">
    <name type="scientific">Methylobacterium haplocladii</name>
    <dbReference type="NCBI Taxonomy" id="1176176"/>
    <lineage>
        <taxon>Bacteria</taxon>
        <taxon>Pseudomonadati</taxon>
        <taxon>Pseudomonadota</taxon>
        <taxon>Alphaproteobacteria</taxon>
        <taxon>Hyphomicrobiales</taxon>
        <taxon>Methylobacteriaceae</taxon>
        <taxon>Methylobacterium</taxon>
    </lineage>
</organism>
<reference evidence="2 3" key="1">
    <citation type="submission" date="2019-07" db="EMBL/GenBank/DDBJ databases">
        <title>Whole genome shotgun sequence of Methylobacterium haplocladii NBRC 107714.</title>
        <authorList>
            <person name="Hosoyama A."/>
            <person name="Uohara A."/>
            <person name="Ohji S."/>
            <person name="Ichikawa N."/>
        </authorList>
    </citation>
    <scope>NUCLEOTIDE SEQUENCE [LARGE SCALE GENOMIC DNA]</scope>
    <source>
        <strain evidence="2 3">NBRC 107714</strain>
    </source>
</reference>
<accession>A0A512IU53</accession>
<proteinExistence type="predicted"/>
<dbReference type="RefSeq" id="WP_210245088.1">
    <property type="nucleotide sequence ID" value="NZ_BJZT01000039.1"/>
</dbReference>
<gene>
    <name evidence="2" type="ORF">MHA02_35730</name>
</gene>
<evidence type="ECO:0000256" key="1">
    <source>
        <dbReference type="SAM" id="MobiDB-lite"/>
    </source>
</evidence>
<feature type="compositionally biased region" description="Basic and acidic residues" evidence="1">
    <location>
        <begin position="35"/>
        <end position="58"/>
    </location>
</feature>
<evidence type="ECO:0000313" key="2">
    <source>
        <dbReference type="EMBL" id="GEP01186.1"/>
    </source>
</evidence>
<comment type="caution">
    <text evidence="2">The sequence shown here is derived from an EMBL/GenBank/DDBJ whole genome shotgun (WGS) entry which is preliminary data.</text>
</comment>
<name>A0A512IU53_9HYPH</name>
<sequence length="58" mass="6283">MTTADPVDRSFGSSFDPLLSGVAQGLATLFPPIENTRRPASEDEAGHSHEVEDERPDE</sequence>
<keyword evidence="3" id="KW-1185">Reference proteome</keyword>
<dbReference type="EMBL" id="BJZT01000039">
    <property type="protein sequence ID" value="GEP01186.1"/>
    <property type="molecule type" value="Genomic_DNA"/>
</dbReference>
<dbReference type="Proteomes" id="UP000321258">
    <property type="component" value="Unassembled WGS sequence"/>
</dbReference>